<dbReference type="InterPro" id="IPR009030">
    <property type="entry name" value="Growth_fac_rcpt_cys_sf"/>
</dbReference>
<dbReference type="SUPFAM" id="SSF57184">
    <property type="entry name" value="Growth factor receptor domain"/>
    <property type="match status" value="7"/>
</dbReference>
<dbReference type="VEuPathDB" id="AmoebaDB:EIN_327820"/>
<evidence type="ECO:0000256" key="3">
    <source>
        <dbReference type="PROSITE-ProRule" id="PRU10141"/>
    </source>
</evidence>
<gene>
    <name evidence="7" type="ORF">EIN_327820</name>
</gene>
<dbReference type="InterPro" id="IPR008271">
    <property type="entry name" value="Ser/Thr_kinase_AS"/>
</dbReference>
<accession>A0A0A1TXN7</accession>
<evidence type="ECO:0000256" key="1">
    <source>
        <dbReference type="ARBA" id="ARBA00022741"/>
    </source>
</evidence>
<feature type="transmembrane region" description="Helical" evidence="4">
    <location>
        <begin position="1226"/>
        <end position="1251"/>
    </location>
</feature>
<dbReference type="SMART" id="SM00220">
    <property type="entry name" value="S_TKc"/>
    <property type="match status" value="1"/>
</dbReference>
<feature type="domain" description="Protein kinase" evidence="6">
    <location>
        <begin position="1402"/>
        <end position="1700"/>
    </location>
</feature>
<dbReference type="OrthoDB" id="339325at2759"/>
<dbReference type="PROSITE" id="PS00107">
    <property type="entry name" value="PROTEIN_KINASE_ATP"/>
    <property type="match status" value="1"/>
</dbReference>
<dbReference type="SMART" id="SM00181">
    <property type="entry name" value="EGF"/>
    <property type="match status" value="11"/>
</dbReference>
<evidence type="ECO:0000256" key="2">
    <source>
        <dbReference type="ARBA" id="ARBA00022840"/>
    </source>
</evidence>
<dbReference type="CDD" id="cd00064">
    <property type="entry name" value="FU"/>
    <property type="match status" value="1"/>
</dbReference>
<dbReference type="SMART" id="SM00261">
    <property type="entry name" value="FU"/>
    <property type="match status" value="12"/>
</dbReference>
<dbReference type="Proteomes" id="UP000014680">
    <property type="component" value="Unassembled WGS sequence"/>
</dbReference>
<keyword evidence="4" id="KW-0472">Membrane</keyword>
<dbReference type="Gene3D" id="1.10.510.10">
    <property type="entry name" value="Transferase(Phosphotransferase) domain 1"/>
    <property type="match status" value="1"/>
</dbReference>
<keyword evidence="2 3" id="KW-0067">ATP-binding</keyword>
<dbReference type="Gene3D" id="2.10.220.10">
    <property type="entry name" value="Hormone Receptor, Insulin-like Growth Factor Receptor 1, Chain A, domain 2"/>
    <property type="match status" value="2"/>
</dbReference>
<keyword evidence="1 3" id="KW-0547">Nucleotide-binding</keyword>
<dbReference type="PANTHER" id="PTHR45756">
    <property type="entry name" value="PALMITOYLTRANSFERASE"/>
    <property type="match status" value="1"/>
</dbReference>
<dbReference type="InterPro" id="IPR053215">
    <property type="entry name" value="TKL_Ser/Thr_kinase"/>
</dbReference>
<keyword evidence="7" id="KW-0808">Transferase</keyword>
<reference evidence="7 8" key="1">
    <citation type="submission" date="2012-10" db="EMBL/GenBank/DDBJ databases">
        <authorList>
            <person name="Zafar N."/>
            <person name="Inman J."/>
            <person name="Hall N."/>
            <person name="Lorenzi H."/>
            <person name="Caler E."/>
        </authorList>
    </citation>
    <scope>NUCLEOTIDE SEQUENCE [LARGE SCALE GENOMIC DNA]</scope>
    <source>
        <strain evidence="7 8">IP1</strain>
    </source>
</reference>
<dbReference type="Pfam" id="PF03302">
    <property type="entry name" value="VSP"/>
    <property type="match status" value="1"/>
</dbReference>
<evidence type="ECO:0000259" key="6">
    <source>
        <dbReference type="PROSITE" id="PS50011"/>
    </source>
</evidence>
<dbReference type="SUPFAM" id="SSF56112">
    <property type="entry name" value="Protein kinase-like (PK-like)"/>
    <property type="match status" value="1"/>
</dbReference>
<dbReference type="InterPro" id="IPR006212">
    <property type="entry name" value="Furin_repeat"/>
</dbReference>
<dbReference type="PROSITE" id="PS50011">
    <property type="entry name" value="PROTEIN_KINASE_DOM"/>
    <property type="match status" value="1"/>
</dbReference>
<dbReference type="InterPro" id="IPR000719">
    <property type="entry name" value="Prot_kinase_dom"/>
</dbReference>
<dbReference type="InterPro" id="IPR011009">
    <property type="entry name" value="Kinase-like_dom_sf"/>
</dbReference>
<proteinExistence type="predicted"/>
<keyword evidence="7" id="KW-0418">Kinase</keyword>
<evidence type="ECO:0000313" key="8">
    <source>
        <dbReference type="Proteomes" id="UP000014680"/>
    </source>
</evidence>
<name>A0A0A1TXN7_ENTIV</name>
<keyword evidence="5" id="KW-0732">Signal</keyword>
<keyword evidence="4" id="KW-1133">Transmembrane helix</keyword>
<evidence type="ECO:0000256" key="4">
    <source>
        <dbReference type="SAM" id="Phobius"/>
    </source>
</evidence>
<dbReference type="RefSeq" id="XP_004185471.1">
    <property type="nucleotide sequence ID" value="XM_004185423.1"/>
</dbReference>
<feature type="chain" id="PRO_5001980323" evidence="5">
    <location>
        <begin position="17"/>
        <end position="1702"/>
    </location>
</feature>
<evidence type="ECO:0000313" key="7">
    <source>
        <dbReference type="EMBL" id="ELP86125.1"/>
    </source>
</evidence>
<dbReference type="KEGG" id="eiv:EIN_327820"/>
<dbReference type="Pfam" id="PF00069">
    <property type="entry name" value="Pkinase"/>
    <property type="match status" value="1"/>
</dbReference>
<dbReference type="GeneID" id="14885140"/>
<dbReference type="GO" id="GO:0005524">
    <property type="term" value="F:ATP binding"/>
    <property type="evidence" value="ECO:0007669"/>
    <property type="project" value="UniProtKB-UniRule"/>
</dbReference>
<evidence type="ECO:0000256" key="5">
    <source>
        <dbReference type="SAM" id="SignalP"/>
    </source>
</evidence>
<sequence>MILLFVLFFILTDSKQLKWCKYQDSLSCETLYEECKQEYKWSISSNIINLDGLFNGFSCICDKETTLHIITNNTQFDLIFETKNTIFLYSTTDNSFQNLSQYHMKETQIKNGSSKTGIKSACSSYCTNCENDTCTACTDGHYPQSSSCPSCNTACKTCTGSTSSDCTSCASNYYFSDSTTCTICTTGCSGCTSSSVCTSCYGGYYLSSSTCNSCSAACSTCTGAGSSNCNSCATHYYKTSGTCYKCDSSCYSCSGSSTYCTKCYTGDYLSNNQCFACHLSCENCKGDFKENCTTCNSHFYLVTLNSSTKTGKCLECDSICNNCNGPTNLNCTSCNDGYYYNKTTSTCNQCSSNCSYCTSSTKCYTCDGGFYLFNYACFECMEGCMKCSNDMYCSSCKDGYYISGYFLFLKCIQCDPNCKTCKEKETKCTSCYDHFYLNSYTCSECNSTCYNCSKSTTCTSCVEGERYLINNQCLTCDNCMVGHCMAYPEMCTQCLDGYYNDAGICNKCSSVCQTCKNTESTCLTCLDKTYLYEYTCLPCHDKCTSCDTLDGCTLCQDLYFPKNKTCHSCVEIENCFRCNPAKEECTSCTGDFIVSSGICVCPSFKYQNSQNTCQFCYNKIVNCKTCKETENYSSSTNTIKCTECYEPYIVDSNGNCVLCPLITYYSNLTKGCRPNTISGCLKQVLVDKCLACDTNYYLTNQTCQAKNSNCLTYSQTSCEECSSGITLRGTCENNGMNCKYFINEHSKSTCLNCLDNTLKTAPILCEMQKGNFYIKNGIFYKCINGEYLNINNTCNICSENIILSDNSKQRCTMIGSVLNRINCEENEIIDIHQNTCFKDDNCVKVQQSDCLKCSSNNNFIISNNLCVLSEIPNCVLYDRNECIKCDNNFVLISNECVQMKMHNCQKSNGISCLMCPEEFCRGTNIDEDHKFCITNSNNVKYFVEKQDGSFMYYECVNTFILYTNNCVLQKQIPTMETTKQNINNLIKQSNIKYENETHCILQSTKGCIKCEEKYYLLNNLCMPCGDSCVNCFNSTYCLSCENKIYFLNVQNKCELASDLHTRCDLSMPHDVGCAICKRGYFKERNDCVKCDSSCETCSEISKCLSCVDNYFLIPSEFALCQPFDLLTNCLNKTKSGCTLCEDKYYINVVNSKCYSCPFECLNCTSESICTLCQDNYILFNGMCKPYSIAEFCIKASNNYCTECENNYELSDDGLSCIENKKLFVKVGVPILVIFFVLIIGITITIIFLFFFRQHKKAQIEASKVCVFNMKKSNVVFKTITNKICSNKSVLEFFGETENDIDVNVESRELFCVGNKGDNSLKIQFTVKQNCDQYTIRTEPRLVTLKKNCACEFEMFITPNFSSQIEDEIACVCLDVVEGKEEVVLIKIRATTKMSTRIDYHELKEEKKIGEGTFGMVYKGKYRGNDVAIKRLKFSYQNNEKSNLNQLSTNETPKNNLKMDSNNKNEKSKEIDEKIVDDFENEVNMLNKFRSDYIVHFYGAVFVPSKVCMVTEYAQFGSLKDLMDHKEACEICEKLRIKICLDAAMGVQYLHSNGILHRDIKPDNVLIFSLNYTEKINAKLTDFGSSRNVNQMISNMTFTKGIGTPVYMAPEVLNKEKYTESADMYSLAIFMFECMSWEEAYKKKEFKFPWKIAEFVINGNRLEKPESMNDRIFNILEKSWKQNPKERISIEDFVNDLQKEFNL</sequence>
<dbReference type="Gene3D" id="3.30.200.20">
    <property type="entry name" value="Phosphorylase Kinase, domain 1"/>
    <property type="match status" value="2"/>
</dbReference>
<dbReference type="EMBL" id="KB207015">
    <property type="protein sequence ID" value="ELP86125.1"/>
    <property type="molecule type" value="Genomic_DNA"/>
</dbReference>
<keyword evidence="8" id="KW-1185">Reference proteome</keyword>
<dbReference type="PANTHER" id="PTHR45756:SF1">
    <property type="entry name" value="PROTEIN KINASE DOMAIN CONTAINING PROTEIN"/>
    <property type="match status" value="1"/>
</dbReference>
<keyword evidence="4" id="KW-0812">Transmembrane</keyword>
<dbReference type="OMA" id="NCKTCKE"/>
<dbReference type="PROSITE" id="PS00108">
    <property type="entry name" value="PROTEIN_KINASE_ST"/>
    <property type="match status" value="1"/>
</dbReference>
<organism evidence="7 8">
    <name type="scientific">Entamoeba invadens IP1</name>
    <dbReference type="NCBI Taxonomy" id="370355"/>
    <lineage>
        <taxon>Eukaryota</taxon>
        <taxon>Amoebozoa</taxon>
        <taxon>Evosea</taxon>
        <taxon>Archamoebae</taxon>
        <taxon>Mastigamoebida</taxon>
        <taxon>Entamoebidae</taxon>
        <taxon>Entamoeba</taxon>
    </lineage>
</organism>
<protein>
    <submittedName>
        <fullName evidence="7">Protein serine/threonine kinase, putative</fullName>
        <ecNumber evidence="7">2.7.11.25</ecNumber>
    </submittedName>
</protein>
<feature type="binding site" evidence="3">
    <location>
        <position position="1429"/>
    </location>
    <ligand>
        <name>ATP</name>
        <dbReference type="ChEBI" id="CHEBI:30616"/>
    </ligand>
</feature>
<dbReference type="InterPro" id="IPR005127">
    <property type="entry name" value="Giardia_VSP"/>
</dbReference>
<feature type="signal peptide" evidence="5">
    <location>
        <begin position="1"/>
        <end position="16"/>
    </location>
</feature>
<dbReference type="InterPro" id="IPR000742">
    <property type="entry name" value="EGF"/>
</dbReference>
<dbReference type="EC" id="2.7.11.25" evidence="7"/>
<dbReference type="InterPro" id="IPR017441">
    <property type="entry name" value="Protein_kinase_ATP_BS"/>
</dbReference>
<dbReference type="GO" id="GO:0004709">
    <property type="term" value="F:MAP kinase kinase kinase activity"/>
    <property type="evidence" value="ECO:0007669"/>
    <property type="project" value="UniProtKB-EC"/>
</dbReference>